<sequence length="364" mass="40222">MRVLHVLNGLHAAGIEALALQLIRHAPPGVENLLLNTDRSQQAIAPAIQQLQQQGHLSSFREWSRCDGLRLAWRSFRLCRQQRPSALLIYPCNRPMLWLALGARLASVQRLAVHLGNPAPPEQRSLWQRLLRWFQRLGVVAVPCTNAIATSLHPLPKGLRLGAVIPNGCDTQVIAQQAAISRQQRPPSDRQRIIMVARLDPIKDQATLLQAFAAIAPRHPDWDLWLVGDGCDRDRLESLAQSLGLNPATIFLGRSSEIPTLLGKADLFAFSTTAAEGFGIALIEAMAAGLPIVASNVPACREVLLEGQAGLLVPPGDRFAWQQTLDRLLSDPAERQHWAQQATAIAPTYDIQHTVQQWYQRLQA</sequence>
<dbReference type="EMBL" id="CP034671">
    <property type="protein sequence ID" value="QFZ92689.2"/>
    <property type="molecule type" value="Genomic_DNA"/>
</dbReference>
<dbReference type="Gene3D" id="3.40.50.2000">
    <property type="entry name" value="Glycogen Phosphorylase B"/>
    <property type="match status" value="2"/>
</dbReference>
<proteinExistence type="predicted"/>
<dbReference type="EC" id="2.4.-.-" evidence="2"/>
<evidence type="ECO:0000313" key="2">
    <source>
        <dbReference type="EMBL" id="QFZ92689.2"/>
    </source>
</evidence>
<dbReference type="GO" id="GO:0016757">
    <property type="term" value="F:glycosyltransferase activity"/>
    <property type="evidence" value="ECO:0007669"/>
    <property type="project" value="UniProtKB-KW"/>
</dbReference>
<evidence type="ECO:0000259" key="1">
    <source>
        <dbReference type="Pfam" id="PF00534"/>
    </source>
</evidence>
<dbReference type="SUPFAM" id="SSF53756">
    <property type="entry name" value="UDP-Glycosyltransferase/glycogen phosphorylase"/>
    <property type="match status" value="1"/>
</dbReference>
<keyword evidence="2" id="KW-0808">Transferase</keyword>
<organism evidence="2">
    <name type="scientific">Synechococcus elongatus PCC 11802</name>
    <dbReference type="NCBI Taxonomy" id="2283154"/>
    <lineage>
        <taxon>Bacteria</taxon>
        <taxon>Bacillati</taxon>
        <taxon>Cyanobacteriota</taxon>
        <taxon>Cyanophyceae</taxon>
        <taxon>Synechococcales</taxon>
        <taxon>Synechococcaceae</taxon>
        <taxon>Synechococcus</taxon>
    </lineage>
</organism>
<protein>
    <submittedName>
        <fullName evidence="2">Glycosyltransferase</fullName>
        <ecNumber evidence="2">2.4.-.-</ecNumber>
    </submittedName>
</protein>
<dbReference type="RefSeq" id="WP_228383158.1">
    <property type="nucleotide sequence ID" value="NZ_CP034671.2"/>
</dbReference>
<gene>
    <name evidence="2" type="ORF">EKO22_10405</name>
</gene>
<dbReference type="InterPro" id="IPR001296">
    <property type="entry name" value="Glyco_trans_1"/>
</dbReference>
<name>A0AAT9JYW7_SYNEL</name>
<feature type="domain" description="Glycosyl transferase family 1" evidence="1">
    <location>
        <begin position="179"/>
        <end position="342"/>
    </location>
</feature>
<keyword evidence="2" id="KW-0328">Glycosyltransferase</keyword>
<dbReference type="AlphaFoldDB" id="A0AAT9JYW7"/>
<dbReference type="PANTHER" id="PTHR12526">
    <property type="entry name" value="GLYCOSYLTRANSFERASE"/>
    <property type="match status" value="1"/>
</dbReference>
<accession>A0AAT9JYW7</accession>
<dbReference type="Pfam" id="PF00534">
    <property type="entry name" value="Glycos_transf_1"/>
    <property type="match status" value="1"/>
</dbReference>
<dbReference type="PANTHER" id="PTHR12526:SF630">
    <property type="entry name" value="GLYCOSYLTRANSFERASE"/>
    <property type="match status" value="1"/>
</dbReference>
<reference evidence="2" key="1">
    <citation type="submission" date="2024-01" db="EMBL/GenBank/DDBJ databases">
        <title>Synechococcus elongatus PCC 11802, a close yet different native of Synechococcus elongatus PCC 11801.</title>
        <authorList>
            <person name="Jaiswal D."/>
            <person name="Sengupta A."/>
            <person name="Sengupta S."/>
            <person name="Pakrasi H.B."/>
            <person name="Wangikar P."/>
        </authorList>
    </citation>
    <scope>NUCLEOTIDE SEQUENCE</scope>
    <source>
        <strain evidence="2">PCC 11802</strain>
    </source>
</reference>